<dbReference type="EMBL" id="BONG01000042">
    <property type="protein sequence ID" value="GIF92219.1"/>
    <property type="molecule type" value="Genomic_DNA"/>
</dbReference>
<keyword evidence="2" id="KW-1185">Reference proteome</keyword>
<name>A0A8J3K187_9ACTN</name>
<comment type="caution">
    <text evidence="1">The sequence shown here is derived from an EMBL/GenBank/DDBJ whole genome shotgun (WGS) entry which is preliminary data.</text>
</comment>
<organism evidence="1 2">
    <name type="scientific">Catellatospora chokoriensis</name>
    <dbReference type="NCBI Taxonomy" id="310353"/>
    <lineage>
        <taxon>Bacteria</taxon>
        <taxon>Bacillati</taxon>
        <taxon>Actinomycetota</taxon>
        <taxon>Actinomycetes</taxon>
        <taxon>Micromonosporales</taxon>
        <taxon>Micromonosporaceae</taxon>
        <taxon>Catellatospora</taxon>
    </lineage>
</organism>
<gene>
    <name evidence="1" type="ORF">Cch02nite_56630</name>
</gene>
<protein>
    <submittedName>
        <fullName evidence="1">Uncharacterized protein</fullName>
    </submittedName>
</protein>
<proteinExistence type="predicted"/>
<reference evidence="1 2" key="1">
    <citation type="submission" date="2021-01" db="EMBL/GenBank/DDBJ databases">
        <title>Whole genome shotgun sequence of Catellatospora chokoriensis NBRC 107358.</title>
        <authorList>
            <person name="Komaki H."/>
            <person name="Tamura T."/>
        </authorList>
    </citation>
    <scope>NUCLEOTIDE SEQUENCE [LARGE SCALE GENOMIC DNA]</scope>
    <source>
        <strain evidence="1 2">NBRC 107358</strain>
    </source>
</reference>
<accession>A0A8J3K187</accession>
<dbReference type="AlphaFoldDB" id="A0A8J3K187"/>
<dbReference type="Proteomes" id="UP000619293">
    <property type="component" value="Unassembled WGS sequence"/>
</dbReference>
<evidence type="ECO:0000313" key="2">
    <source>
        <dbReference type="Proteomes" id="UP000619293"/>
    </source>
</evidence>
<sequence>MLGGVAWAGVAVRVNDMARAAAVAANAFRTRDIGGSPDCPSPRPVGVRLGSRRRQMDHLKCVAVDPDRSRTTA</sequence>
<evidence type="ECO:0000313" key="1">
    <source>
        <dbReference type="EMBL" id="GIF92219.1"/>
    </source>
</evidence>